<reference evidence="2" key="1">
    <citation type="journal article" date="2020" name="Stud. Mycol.">
        <title>101 Dothideomycetes genomes: a test case for predicting lifestyles and emergence of pathogens.</title>
        <authorList>
            <person name="Haridas S."/>
            <person name="Albert R."/>
            <person name="Binder M."/>
            <person name="Bloem J."/>
            <person name="Labutti K."/>
            <person name="Salamov A."/>
            <person name="Andreopoulos B."/>
            <person name="Baker S."/>
            <person name="Barry K."/>
            <person name="Bills G."/>
            <person name="Bluhm B."/>
            <person name="Cannon C."/>
            <person name="Castanera R."/>
            <person name="Culley D."/>
            <person name="Daum C."/>
            <person name="Ezra D."/>
            <person name="Gonzalez J."/>
            <person name="Henrissat B."/>
            <person name="Kuo A."/>
            <person name="Liang C."/>
            <person name="Lipzen A."/>
            <person name="Lutzoni F."/>
            <person name="Magnuson J."/>
            <person name="Mondo S."/>
            <person name="Nolan M."/>
            <person name="Ohm R."/>
            <person name="Pangilinan J."/>
            <person name="Park H.-J."/>
            <person name="Ramirez L."/>
            <person name="Alfaro M."/>
            <person name="Sun H."/>
            <person name="Tritt A."/>
            <person name="Yoshinaga Y."/>
            <person name="Zwiers L.-H."/>
            <person name="Turgeon B."/>
            <person name="Goodwin S."/>
            <person name="Spatafora J."/>
            <person name="Crous P."/>
            <person name="Grigoriev I."/>
        </authorList>
    </citation>
    <scope>NUCLEOTIDE SEQUENCE</scope>
    <source>
        <strain evidence="2">CBS 116005</strain>
    </source>
</reference>
<feature type="region of interest" description="Disordered" evidence="1">
    <location>
        <begin position="105"/>
        <end position="129"/>
    </location>
</feature>
<dbReference type="EMBL" id="ML995950">
    <property type="protein sequence ID" value="KAF2763949.1"/>
    <property type="molecule type" value="Genomic_DNA"/>
</dbReference>
<gene>
    <name evidence="2" type="ORF">EJ03DRAFT_283087</name>
</gene>
<name>A0A6G1KUK7_9PEZI</name>
<organism evidence="2 3">
    <name type="scientific">Teratosphaeria nubilosa</name>
    <dbReference type="NCBI Taxonomy" id="161662"/>
    <lineage>
        <taxon>Eukaryota</taxon>
        <taxon>Fungi</taxon>
        <taxon>Dikarya</taxon>
        <taxon>Ascomycota</taxon>
        <taxon>Pezizomycotina</taxon>
        <taxon>Dothideomycetes</taxon>
        <taxon>Dothideomycetidae</taxon>
        <taxon>Mycosphaerellales</taxon>
        <taxon>Teratosphaeriaceae</taxon>
        <taxon>Teratosphaeria</taxon>
    </lineage>
</organism>
<dbReference type="CDD" id="cd12148">
    <property type="entry name" value="fungal_TF_MHR"/>
    <property type="match status" value="1"/>
</dbReference>
<dbReference type="Proteomes" id="UP000799436">
    <property type="component" value="Unassembled WGS sequence"/>
</dbReference>
<evidence type="ECO:0000256" key="1">
    <source>
        <dbReference type="SAM" id="MobiDB-lite"/>
    </source>
</evidence>
<dbReference type="InterPro" id="IPR053181">
    <property type="entry name" value="EcdB-like_regulator"/>
</dbReference>
<dbReference type="PANTHER" id="PTHR47785">
    <property type="entry name" value="ZN(II)2CYS6 TRANSCRIPTION FACTOR (EUROFUNG)-RELATED-RELATED"/>
    <property type="match status" value="1"/>
</dbReference>
<keyword evidence="3" id="KW-1185">Reference proteome</keyword>
<evidence type="ECO:0000313" key="3">
    <source>
        <dbReference type="Proteomes" id="UP000799436"/>
    </source>
</evidence>
<feature type="compositionally biased region" description="Basic and acidic residues" evidence="1">
    <location>
        <begin position="42"/>
        <end position="56"/>
    </location>
</feature>
<protein>
    <submittedName>
        <fullName evidence="2">Uncharacterized protein</fullName>
    </submittedName>
</protein>
<sequence>MEAHATGLSALNSKVEGLDHRLRQLEQARLPAPQMSIMESEPNPHDEALRRKSQLKDHRTAPHKLLLLWPSVSTLLRAADVNLNEGYVMEAEDRGILRLYTRGEGIDEHDGTQPGGPASPARSDESGGEVLALTPPEGLWGCGFPQTPQSELRRSEPSWGGLKPDNTLDLDVSTINALYDSYMRCVHVMHPFLDKSRLRKLFDGFIKRYSPGQQKLRSTFAVGTNSDGERPFKRQRSNGSTVMTYAAGGESFRSQPTERSPGNGIVYLVLAMGKICMHKDPLPGVVPDNRLNANSVVTHHMSGNGPIGSSPVARSIKPSPMSSGDAFLANSTPATQPTPPAEGTMSYQSRSRRTSWDGVPAAASRNLDVIPGLAYFAKACEILGDQVDGNDLVHAQMFLLAGLYKGQLARVKESMSWITMAGRAISNLLDRYKLYNDEYWSAYGDVRRQLEKSNSLIKDKRSDLIVLASWTCLQLESDILAELRLPASGIQNVENMLLLPHNVSEEESYDGLDQKAQKDEYDNIMLFYNAQMFLRKRLNLIHREMYGEDSLNEPLETVREMLRGHESILYAWRQGLPDKMLWNDGDDPPRDILNARLRAKYWGARYVVNRPFLDYALHILPHTEDNKAVADVAKDVHGNPRDKAEIHMFEAIEGMGHSAIWQAAKRCIDAAMYSTVALDGVPDRLIMTNIHGTAHAQFGNMLVLSATYYSNALRSLVDPDRFRRLLERTIGFLRKLSPISPTCAIDCSILEKIHKKIFGLPSDTKHVYHNEGVTEAQSATHSFNIRT</sequence>
<dbReference type="PANTHER" id="PTHR47785:SF4">
    <property type="entry name" value="ZN(II)2CYS6 TRANSCRIPTION FACTOR (EUROFUNG)"/>
    <property type="match status" value="1"/>
</dbReference>
<feature type="region of interest" description="Disordered" evidence="1">
    <location>
        <begin position="37"/>
        <end position="56"/>
    </location>
</feature>
<dbReference type="OrthoDB" id="5244761at2759"/>
<evidence type="ECO:0000313" key="2">
    <source>
        <dbReference type="EMBL" id="KAF2763949.1"/>
    </source>
</evidence>
<feature type="region of interest" description="Disordered" evidence="1">
    <location>
        <begin position="329"/>
        <end position="353"/>
    </location>
</feature>
<dbReference type="AlphaFoldDB" id="A0A6G1KUK7"/>
<accession>A0A6G1KUK7</accession>
<proteinExistence type="predicted"/>